<sequence length="369" mass="41731">MKRPFEGNSGNAASSRRSHLDAFSYGYAAPTTTAPDDAAVIPPFAMSPSMTTDGIKSSPSTPRTWSLSDLATDPEMLFPDKLFIMLHDASEKGFEDIVAWGKDSPRGFKVHKKQEFERLVLPKYFKMTKYKSFTRQLHNYAFSWIRTGNDKGGYYHPSFHRQDRGSCASIARRDHGSSLQAASTAGTNLNPNPNKRLHTNKPTSDMFSPMRMIDRTKDIASRIGKGDEEEHNYHHHRDPDYPYHDGGDDSFSVPVERAGQHASWQDRQHPQQLHRPMVQESTVSQEILQKRLHLSNNPMYPEEEKLPLAYTSATASALAQSPHPHPLDSLFEPRTIEEMMLDPNTRMMDSMGRKQFSSSSRGNPSPKKP</sequence>
<keyword evidence="6" id="KW-1185">Reference proteome</keyword>
<dbReference type="EMBL" id="JAGRRH010000002">
    <property type="protein sequence ID" value="KAG7372837.1"/>
    <property type="molecule type" value="Genomic_DNA"/>
</dbReference>
<evidence type="ECO:0000259" key="4">
    <source>
        <dbReference type="SMART" id="SM00415"/>
    </source>
</evidence>
<evidence type="ECO:0000313" key="5">
    <source>
        <dbReference type="EMBL" id="KAG7372837.1"/>
    </source>
</evidence>
<reference evidence="5" key="1">
    <citation type="journal article" date="2021" name="Sci. Rep.">
        <title>Diploid genomic architecture of Nitzschia inconspicua, an elite biomass production diatom.</title>
        <authorList>
            <person name="Oliver A."/>
            <person name="Podell S."/>
            <person name="Pinowska A."/>
            <person name="Traller J.C."/>
            <person name="Smith S.R."/>
            <person name="McClure R."/>
            <person name="Beliaev A."/>
            <person name="Bohutskyi P."/>
            <person name="Hill E.A."/>
            <person name="Rabines A."/>
            <person name="Zheng H."/>
            <person name="Allen L.Z."/>
            <person name="Kuo A."/>
            <person name="Grigoriev I.V."/>
            <person name="Allen A.E."/>
            <person name="Hazlebeck D."/>
            <person name="Allen E.E."/>
        </authorList>
    </citation>
    <scope>NUCLEOTIDE SEQUENCE</scope>
    <source>
        <strain evidence="5">Hildebrandi</strain>
    </source>
</reference>
<dbReference type="Proteomes" id="UP000693970">
    <property type="component" value="Unassembled WGS sequence"/>
</dbReference>
<dbReference type="AlphaFoldDB" id="A0A9K3Q638"/>
<feature type="compositionally biased region" description="Basic and acidic residues" evidence="3">
    <location>
        <begin position="227"/>
        <end position="247"/>
    </location>
</feature>
<organism evidence="5 6">
    <name type="scientific">Nitzschia inconspicua</name>
    <dbReference type="NCBI Taxonomy" id="303405"/>
    <lineage>
        <taxon>Eukaryota</taxon>
        <taxon>Sar</taxon>
        <taxon>Stramenopiles</taxon>
        <taxon>Ochrophyta</taxon>
        <taxon>Bacillariophyta</taxon>
        <taxon>Bacillariophyceae</taxon>
        <taxon>Bacillariophycidae</taxon>
        <taxon>Bacillariales</taxon>
        <taxon>Bacillariaceae</taxon>
        <taxon>Nitzschia</taxon>
    </lineage>
</organism>
<dbReference type="InterPro" id="IPR000232">
    <property type="entry name" value="HSF_DNA-bd"/>
</dbReference>
<accession>A0A9K3Q638</accession>
<gene>
    <name evidence="5" type="ORF">IV203_033561</name>
</gene>
<feature type="region of interest" description="Disordered" evidence="3">
    <location>
        <begin position="347"/>
        <end position="369"/>
    </location>
</feature>
<feature type="region of interest" description="Disordered" evidence="3">
    <location>
        <begin position="227"/>
        <end position="274"/>
    </location>
</feature>
<evidence type="ECO:0000256" key="2">
    <source>
        <dbReference type="RuleBase" id="RU004020"/>
    </source>
</evidence>
<evidence type="ECO:0000313" key="6">
    <source>
        <dbReference type="Proteomes" id="UP000693970"/>
    </source>
</evidence>
<comment type="similarity">
    <text evidence="2">Belongs to the HSF family.</text>
</comment>
<dbReference type="GO" id="GO:0003700">
    <property type="term" value="F:DNA-binding transcription factor activity"/>
    <property type="evidence" value="ECO:0007669"/>
    <property type="project" value="InterPro"/>
</dbReference>
<proteinExistence type="inferred from homology"/>
<evidence type="ECO:0000256" key="3">
    <source>
        <dbReference type="SAM" id="MobiDB-lite"/>
    </source>
</evidence>
<keyword evidence="1 5" id="KW-0238">DNA-binding</keyword>
<dbReference type="SMART" id="SM00415">
    <property type="entry name" value="HSF"/>
    <property type="match status" value="1"/>
</dbReference>
<feature type="domain" description="HSF-type DNA-binding" evidence="4">
    <location>
        <begin position="74"/>
        <end position="173"/>
    </location>
</feature>
<evidence type="ECO:0000256" key="1">
    <source>
        <dbReference type="ARBA" id="ARBA00023125"/>
    </source>
</evidence>
<dbReference type="Pfam" id="PF00447">
    <property type="entry name" value="HSF_DNA-bind"/>
    <property type="match status" value="1"/>
</dbReference>
<feature type="region of interest" description="Disordered" evidence="3">
    <location>
        <begin position="172"/>
        <end position="208"/>
    </location>
</feature>
<feature type="compositionally biased region" description="Polar residues" evidence="3">
    <location>
        <begin position="177"/>
        <end position="193"/>
    </location>
</feature>
<name>A0A9K3Q638_9STRA</name>
<comment type="caution">
    <text evidence="5">The sequence shown here is derived from an EMBL/GenBank/DDBJ whole genome shotgun (WGS) entry which is preliminary data.</text>
</comment>
<dbReference type="PANTHER" id="PTHR10015:SF206">
    <property type="entry name" value="HSF-TYPE DNA-BINDING DOMAIN-CONTAINING PROTEIN"/>
    <property type="match status" value="1"/>
</dbReference>
<dbReference type="PANTHER" id="PTHR10015">
    <property type="entry name" value="HEAT SHOCK TRANSCRIPTION FACTOR"/>
    <property type="match status" value="1"/>
</dbReference>
<protein>
    <submittedName>
        <fullName evidence="5">HSF-type DNA-binding protein</fullName>
    </submittedName>
</protein>
<reference evidence="5" key="2">
    <citation type="submission" date="2021-04" db="EMBL/GenBank/DDBJ databases">
        <authorList>
            <person name="Podell S."/>
        </authorList>
    </citation>
    <scope>NUCLEOTIDE SEQUENCE</scope>
    <source>
        <strain evidence="5">Hildebrandi</strain>
    </source>
</reference>
<dbReference type="GO" id="GO:0043565">
    <property type="term" value="F:sequence-specific DNA binding"/>
    <property type="evidence" value="ECO:0007669"/>
    <property type="project" value="InterPro"/>
</dbReference>